<feature type="compositionally biased region" description="Low complexity" evidence="1">
    <location>
        <begin position="104"/>
        <end position="122"/>
    </location>
</feature>
<keyword evidence="2" id="KW-0472">Membrane</keyword>
<name>A0A2M9CM37_9MICO</name>
<evidence type="ECO:0000256" key="1">
    <source>
        <dbReference type="SAM" id="MobiDB-lite"/>
    </source>
</evidence>
<accession>A0A2M9CM37</accession>
<gene>
    <name evidence="3" type="ORF">CLV46_2536</name>
</gene>
<organism evidence="3 4">
    <name type="scientific">Diaminobutyricimonas aerilata</name>
    <dbReference type="NCBI Taxonomy" id="1162967"/>
    <lineage>
        <taxon>Bacteria</taxon>
        <taxon>Bacillati</taxon>
        <taxon>Actinomycetota</taxon>
        <taxon>Actinomycetes</taxon>
        <taxon>Micrococcales</taxon>
        <taxon>Microbacteriaceae</taxon>
        <taxon>Diaminobutyricimonas</taxon>
    </lineage>
</organism>
<dbReference type="Proteomes" id="UP000228758">
    <property type="component" value="Unassembled WGS sequence"/>
</dbReference>
<evidence type="ECO:0000313" key="4">
    <source>
        <dbReference type="Proteomes" id="UP000228758"/>
    </source>
</evidence>
<feature type="region of interest" description="Disordered" evidence="1">
    <location>
        <begin position="88"/>
        <end position="122"/>
    </location>
</feature>
<evidence type="ECO:0000313" key="3">
    <source>
        <dbReference type="EMBL" id="PJJ72956.1"/>
    </source>
</evidence>
<dbReference type="InterPro" id="IPR032290">
    <property type="entry name" value="DUF4839"/>
</dbReference>
<reference evidence="3 4" key="1">
    <citation type="submission" date="2017-11" db="EMBL/GenBank/DDBJ databases">
        <title>Genomic Encyclopedia of Archaeal and Bacterial Type Strains, Phase II (KMG-II): From Individual Species to Whole Genera.</title>
        <authorList>
            <person name="Goeker M."/>
        </authorList>
    </citation>
    <scope>NUCLEOTIDE SEQUENCE [LARGE SCALE GENOMIC DNA]</scope>
    <source>
        <strain evidence="3 4">DSM 27393</strain>
    </source>
</reference>
<keyword evidence="4" id="KW-1185">Reference proteome</keyword>
<sequence length="253" mass="26809">MRGTMADVGTKYETRTVRTLRGTEPRTIAKWEKEGWEVVSQSHTRLQTELKIRRPKPATPWRLYAIGGGVAAVLLTVAIVTGIINEGGSSGRNEAAGNSRDDGTSAPSTAASNEPEPSASSAPAAIALTPESNAELAALLQLGNICDDSIAAFAEKYKGAMIAFDGSIGALNNHNGATTRYDLLLGAGDFSETSAPGPAFQYRDVNLTNDLHYVGVVPDTIGVGTNLRVTAEVDEYEPNTCLFLLEPVETSIR</sequence>
<protein>
    <submittedName>
        <fullName evidence="3">Uncharacterized protein DUF4839</fullName>
    </submittedName>
</protein>
<evidence type="ECO:0000256" key="2">
    <source>
        <dbReference type="SAM" id="Phobius"/>
    </source>
</evidence>
<feature type="transmembrane region" description="Helical" evidence="2">
    <location>
        <begin position="63"/>
        <end position="84"/>
    </location>
</feature>
<keyword evidence="2" id="KW-0812">Transmembrane</keyword>
<proteinExistence type="predicted"/>
<dbReference type="AlphaFoldDB" id="A0A2M9CM37"/>
<dbReference type="EMBL" id="PGFF01000001">
    <property type="protein sequence ID" value="PJJ72956.1"/>
    <property type="molecule type" value="Genomic_DNA"/>
</dbReference>
<dbReference type="Pfam" id="PF16127">
    <property type="entry name" value="DUF4839"/>
    <property type="match status" value="1"/>
</dbReference>
<comment type="caution">
    <text evidence="3">The sequence shown here is derived from an EMBL/GenBank/DDBJ whole genome shotgun (WGS) entry which is preliminary data.</text>
</comment>
<keyword evidence="2" id="KW-1133">Transmembrane helix</keyword>